<geneLocation type="chloroplast" evidence="2"/>
<gene>
    <name evidence="2" type="primary">orf33</name>
</gene>
<keyword evidence="2" id="KW-0150">Chloroplast</keyword>
<protein>
    <submittedName>
        <fullName evidence="2">Uncharacterized protein</fullName>
    </submittedName>
</protein>
<dbReference type="AlphaFoldDB" id="A0A1Z1MKR9"/>
<keyword evidence="1" id="KW-1133">Transmembrane helix</keyword>
<proteinExistence type="predicted"/>
<dbReference type="GeneID" id="33359462"/>
<dbReference type="RefSeq" id="YP_009397148.1">
    <property type="nucleotide sequence ID" value="NC_035286.1"/>
</dbReference>
<evidence type="ECO:0000256" key="1">
    <source>
        <dbReference type="SAM" id="Phobius"/>
    </source>
</evidence>
<dbReference type="EMBL" id="MF101442">
    <property type="protein sequence ID" value="ARW66334.1"/>
    <property type="molecule type" value="Genomic_DNA"/>
</dbReference>
<organism evidence="2">
    <name type="scientific">Thuretia quercifolia</name>
    <dbReference type="NCBI Taxonomy" id="189650"/>
    <lineage>
        <taxon>Eukaryota</taxon>
        <taxon>Rhodophyta</taxon>
        <taxon>Florideophyceae</taxon>
        <taxon>Rhodymeniophycidae</taxon>
        <taxon>Ceramiales</taxon>
        <taxon>Dasyaceae</taxon>
        <taxon>Thuretia</taxon>
    </lineage>
</organism>
<keyword evidence="1" id="KW-0472">Membrane</keyword>
<accession>A0A1Z1MKR9</accession>
<name>A0A1Z1MKR9_9FLOR</name>
<sequence>MYLIKLPETFIFKLFCYILFIVKVYLIISTFIY</sequence>
<evidence type="ECO:0000313" key="2">
    <source>
        <dbReference type="EMBL" id="ARW66334.1"/>
    </source>
</evidence>
<keyword evidence="2" id="KW-0934">Plastid</keyword>
<feature type="transmembrane region" description="Helical" evidence="1">
    <location>
        <begin position="12"/>
        <end position="32"/>
    </location>
</feature>
<keyword evidence="1" id="KW-0812">Transmembrane</keyword>
<reference evidence="2" key="1">
    <citation type="journal article" date="2017" name="J. Phycol.">
        <title>Analysis of chloroplast genomes and a supermatrix inform reclassification of the Rhodomelaceae (Rhodophyta).</title>
        <authorList>
            <person name="Diaz-Tapia P."/>
            <person name="Maggs C.A."/>
            <person name="West J.A."/>
            <person name="Verbruggen H."/>
        </authorList>
    </citation>
    <scope>NUCLEOTIDE SEQUENCE</scope>
    <source>
        <strain evidence="2">PD1024</strain>
    </source>
</reference>